<dbReference type="Pfam" id="PF13359">
    <property type="entry name" value="DDE_Tnp_4"/>
    <property type="match status" value="1"/>
</dbReference>
<evidence type="ECO:0000313" key="4">
    <source>
        <dbReference type="EMBL" id="EZA59656.1"/>
    </source>
</evidence>
<dbReference type="Proteomes" id="UP000053097">
    <property type="component" value="Unassembled WGS sequence"/>
</dbReference>
<dbReference type="InterPro" id="IPR027806">
    <property type="entry name" value="HARBI1_dom"/>
</dbReference>
<reference evidence="4 5" key="1">
    <citation type="journal article" date="2014" name="Curr. Biol.">
        <title>The genome of the clonal raider ant Cerapachys biroi.</title>
        <authorList>
            <person name="Oxley P.R."/>
            <person name="Ji L."/>
            <person name="Fetter-Pruneda I."/>
            <person name="McKenzie S.K."/>
            <person name="Li C."/>
            <person name="Hu H."/>
            <person name="Zhang G."/>
            <person name="Kronauer D.J."/>
        </authorList>
    </citation>
    <scope>NUCLEOTIDE SEQUENCE [LARGE SCALE GENOMIC DNA]</scope>
</reference>
<keyword evidence="2" id="KW-0479">Metal-binding</keyword>
<keyword evidence="5" id="KW-1185">Reference proteome</keyword>
<dbReference type="EMBL" id="KK107100">
    <property type="protein sequence ID" value="EZA59656.1"/>
    <property type="molecule type" value="Genomic_DNA"/>
</dbReference>
<organism evidence="4 5">
    <name type="scientific">Ooceraea biroi</name>
    <name type="common">Clonal raider ant</name>
    <name type="synonym">Cerapachys biroi</name>
    <dbReference type="NCBI Taxonomy" id="2015173"/>
    <lineage>
        <taxon>Eukaryota</taxon>
        <taxon>Metazoa</taxon>
        <taxon>Ecdysozoa</taxon>
        <taxon>Arthropoda</taxon>
        <taxon>Hexapoda</taxon>
        <taxon>Insecta</taxon>
        <taxon>Pterygota</taxon>
        <taxon>Neoptera</taxon>
        <taxon>Endopterygota</taxon>
        <taxon>Hymenoptera</taxon>
        <taxon>Apocrita</taxon>
        <taxon>Aculeata</taxon>
        <taxon>Formicoidea</taxon>
        <taxon>Formicidae</taxon>
        <taxon>Dorylinae</taxon>
        <taxon>Ooceraea</taxon>
    </lineage>
</organism>
<dbReference type="AlphaFoldDB" id="A0A026WVH9"/>
<accession>A0A026WVH9</accession>
<dbReference type="GO" id="GO:0046872">
    <property type="term" value="F:metal ion binding"/>
    <property type="evidence" value="ECO:0007669"/>
    <property type="project" value="UniProtKB-KW"/>
</dbReference>
<dbReference type="OrthoDB" id="6765180at2759"/>
<evidence type="ECO:0000259" key="3">
    <source>
        <dbReference type="Pfam" id="PF13359"/>
    </source>
</evidence>
<comment type="cofactor">
    <cofactor evidence="1">
        <name>a divalent metal cation</name>
        <dbReference type="ChEBI" id="CHEBI:60240"/>
    </cofactor>
</comment>
<dbReference type="OMA" id="HIFREDF"/>
<gene>
    <name evidence="4" type="ORF">X777_16727</name>
</gene>
<proteinExistence type="predicted"/>
<evidence type="ECO:0000313" key="5">
    <source>
        <dbReference type="Proteomes" id="UP000053097"/>
    </source>
</evidence>
<dbReference type="STRING" id="2015173.A0A026WVH9"/>
<protein>
    <recommendedName>
        <fullName evidence="3">DDE Tnp4 domain-containing protein</fullName>
    </recommendedName>
</protein>
<evidence type="ECO:0000256" key="2">
    <source>
        <dbReference type="ARBA" id="ARBA00022723"/>
    </source>
</evidence>
<sequence length="274" mass="31008">LALLLTKLRTGLSLSVLSTLFALQKRRAGRAIAAAHTALLSMFVPNFLGTNHIFREDFITKHTRTMAKTFFAGGEDVCILVADGTYMYIEKSSNYKFQRRTFSLHKGRSLVKLMILVSSTGYILEVFGPYFTDGKNNDASILTSIMRSDASRLRSWLQPNDVFVVDRGFRDCLEMLEDLGLVTKMPHFLREGSQHIASEANESRLVTKIRWVIEAVNGLLKKWKALDHVFPNSQISYVGDYVRIVSTLCNAFRPPRISDDPNDTIIAEHMLRLS</sequence>
<name>A0A026WVH9_OOCBI</name>
<evidence type="ECO:0000256" key="1">
    <source>
        <dbReference type="ARBA" id="ARBA00001968"/>
    </source>
</evidence>
<feature type="domain" description="DDE Tnp4" evidence="3">
    <location>
        <begin position="83"/>
        <end position="250"/>
    </location>
</feature>
<dbReference type="PANTHER" id="PTHR23080">
    <property type="entry name" value="THAP DOMAIN PROTEIN"/>
    <property type="match status" value="1"/>
</dbReference>
<feature type="non-terminal residue" evidence="4">
    <location>
        <position position="1"/>
    </location>
</feature>